<comment type="similarity">
    <text evidence="4">Belongs to the class I-like SAM-binding methyltransferase superfamily. RNA M5U methyltransferase family.</text>
</comment>
<dbReference type="PROSITE" id="PS01230">
    <property type="entry name" value="TRMA_1"/>
    <property type="match status" value="1"/>
</dbReference>
<dbReference type="EMBL" id="JANKAS010000007">
    <property type="protein sequence ID" value="MCR1899165.1"/>
    <property type="molecule type" value="Genomic_DNA"/>
</dbReference>
<dbReference type="FunFam" id="2.40.50.140:FF:000097">
    <property type="entry name" value="23S rRNA (uracil(1939)-C(5))-methyltransferase RlmD"/>
    <property type="match status" value="1"/>
</dbReference>
<dbReference type="RefSeq" id="WP_257531233.1">
    <property type="nucleotide sequence ID" value="NZ_JANKAS010000007.1"/>
</dbReference>
<comment type="caution">
    <text evidence="7">The sequence shown here is derived from an EMBL/GenBank/DDBJ whole genome shotgun (WGS) entry which is preliminary data.</text>
</comment>
<organism evidence="7 8">
    <name type="scientific">Irregularibacter muris</name>
    <dbReference type="NCBI Taxonomy" id="1796619"/>
    <lineage>
        <taxon>Bacteria</taxon>
        <taxon>Bacillati</taxon>
        <taxon>Bacillota</taxon>
        <taxon>Clostridia</taxon>
        <taxon>Eubacteriales</taxon>
        <taxon>Eubacteriaceae</taxon>
        <taxon>Irregularibacter</taxon>
    </lineage>
</organism>
<dbReference type="InterPro" id="IPR012340">
    <property type="entry name" value="NA-bd_OB-fold"/>
</dbReference>
<feature type="domain" description="TRAM" evidence="6">
    <location>
        <begin position="6"/>
        <end position="64"/>
    </location>
</feature>
<dbReference type="GO" id="GO:0070041">
    <property type="term" value="F:rRNA (uridine-C5-)-methyltransferase activity"/>
    <property type="evidence" value="ECO:0007669"/>
    <property type="project" value="TreeGrafter"/>
</dbReference>
<keyword evidence="2 4" id="KW-0808">Transferase</keyword>
<evidence type="ECO:0000259" key="6">
    <source>
        <dbReference type="PROSITE" id="PS50926"/>
    </source>
</evidence>
<name>A0AAE3HGY4_9FIRM</name>
<sequence length="458" mass="51893">MKREIPVDKNKHYEINIQGLGHSGEGVGKIDNFTVFVDGAVPGDEIETRIIKIKNSYAIGKLIKILKASPDRIEPLSPTADRCGGCQLQHIDYQKQLEYKTQLVRDNIERIGKIKDVVIHPTIGMEHPWRYRNKAQFPIGMEDGKAVLGFYAKRSHRIIPNHTCLIQHPVNDQIVPMMKEFIDQYHISVYDEEKHTGLLKHLVTRVGFTTGEIMVILVINGEEMPHSQELIARLTKEIPNIASIYININKARTNVVLGKESKLLYGKKHITDDIGDIQFEISPLSFFQVNPIQTKVLYEKALEYANLKGQETVMDAYCGIGTISLFLAQRAKKVIGVEIVKEAIEDGKRNAQINHIENVEFHAGQAEKLIPELYAQGKKADVVVVDPPRKGCDQKLLDTIIQMKPQRMVYVSCNPSTLARDLNYLEQSGFKTVEIQPVDMFPHTMHVETVALMSRKDN</sequence>
<dbReference type="AlphaFoldDB" id="A0AAE3HGY4"/>
<dbReference type="SUPFAM" id="SSF50249">
    <property type="entry name" value="Nucleic acid-binding proteins"/>
    <property type="match status" value="1"/>
</dbReference>
<gene>
    <name evidence="7" type="primary">rlmD</name>
    <name evidence="7" type="ORF">NSA47_09230</name>
</gene>
<feature type="binding site" evidence="4">
    <location>
        <position position="317"/>
    </location>
    <ligand>
        <name>S-adenosyl-L-methionine</name>
        <dbReference type="ChEBI" id="CHEBI:59789"/>
    </ligand>
</feature>
<dbReference type="PANTHER" id="PTHR11061:SF30">
    <property type="entry name" value="TRNA (URACIL(54)-C(5))-METHYLTRANSFERASE"/>
    <property type="match status" value="1"/>
</dbReference>
<keyword evidence="8" id="KW-1185">Reference proteome</keyword>
<dbReference type="Gene3D" id="2.40.50.1070">
    <property type="match status" value="1"/>
</dbReference>
<dbReference type="InterPro" id="IPR002792">
    <property type="entry name" value="TRAM_dom"/>
</dbReference>
<dbReference type="Gene3D" id="2.40.50.140">
    <property type="entry name" value="Nucleic acid-binding proteins"/>
    <property type="match status" value="1"/>
</dbReference>
<keyword evidence="3 4" id="KW-0949">S-adenosyl-L-methionine</keyword>
<dbReference type="InterPro" id="IPR010280">
    <property type="entry name" value="U5_MeTrfase_fam"/>
</dbReference>
<dbReference type="PANTHER" id="PTHR11061">
    <property type="entry name" value="RNA M5U METHYLTRANSFERASE"/>
    <property type="match status" value="1"/>
</dbReference>
<feature type="active site" evidence="5">
    <location>
        <position position="413"/>
    </location>
</feature>
<dbReference type="InterPro" id="IPR030390">
    <property type="entry name" value="MeTrfase_TrmA_AS"/>
</dbReference>
<feature type="binding site" evidence="4">
    <location>
        <position position="338"/>
    </location>
    <ligand>
        <name>S-adenosyl-L-methionine</name>
        <dbReference type="ChEBI" id="CHEBI:59789"/>
    </ligand>
</feature>
<dbReference type="GO" id="GO:0070475">
    <property type="term" value="P:rRNA base methylation"/>
    <property type="evidence" value="ECO:0007669"/>
    <property type="project" value="TreeGrafter"/>
</dbReference>
<dbReference type="Proteomes" id="UP001205748">
    <property type="component" value="Unassembled WGS sequence"/>
</dbReference>
<dbReference type="PROSITE" id="PS51687">
    <property type="entry name" value="SAM_MT_RNA_M5U"/>
    <property type="match status" value="1"/>
</dbReference>
<dbReference type="PROSITE" id="PS50926">
    <property type="entry name" value="TRAM"/>
    <property type="match status" value="1"/>
</dbReference>
<feature type="binding site" evidence="4">
    <location>
        <position position="288"/>
    </location>
    <ligand>
        <name>S-adenosyl-L-methionine</name>
        <dbReference type="ChEBI" id="CHEBI:59789"/>
    </ligand>
</feature>
<feature type="active site" description="Nucleophile" evidence="4">
    <location>
        <position position="413"/>
    </location>
</feature>
<dbReference type="NCBIfam" id="TIGR00479">
    <property type="entry name" value="rumA"/>
    <property type="match status" value="1"/>
</dbReference>
<dbReference type="SUPFAM" id="SSF53335">
    <property type="entry name" value="S-adenosyl-L-methionine-dependent methyltransferases"/>
    <property type="match status" value="1"/>
</dbReference>
<protein>
    <submittedName>
        <fullName evidence="7">23S rRNA (Uracil(1939)-C(5))-methyltransferase RlmD</fullName>
        <ecNumber evidence="7">2.1.1.190</ecNumber>
    </submittedName>
</protein>
<evidence type="ECO:0000256" key="5">
    <source>
        <dbReference type="PROSITE-ProRule" id="PRU10015"/>
    </source>
</evidence>
<dbReference type="Pfam" id="PF05958">
    <property type="entry name" value="tRNA_U5-meth_tr"/>
    <property type="match status" value="1"/>
</dbReference>
<feature type="binding site" evidence="4">
    <location>
        <position position="386"/>
    </location>
    <ligand>
        <name>S-adenosyl-L-methionine</name>
        <dbReference type="ChEBI" id="CHEBI:59789"/>
    </ligand>
</feature>
<dbReference type="FunFam" id="3.40.50.150:FF:000009">
    <property type="entry name" value="23S rRNA (Uracil(1939)-C(5))-methyltransferase RlmD"/>
    <property type="match status" value="1"/>
</dbReference>
<dbReference type="EC" id="2.1.1.190" evidence="7"/>
<evidence type="ECO:0000256" key="1">
    <source>
        <dbReference type="ARBA" id="ARBA00022603"/>
    </source>
</evidence>
<dbReference type="CDD" id="cd02440">
    <property type="entry name" value="AdoMet_MTases"/>
    <property type="match status" value="1"/>
</dbReference>
<dbReference type="Gene3D" id="3.40.50.150">
    <property type="entry name" value="Vaccinia Virus protein VP39"/>
    <property type="match status" value="1"/>
</dbReference>
<dbReference type="PROSITE" id="PS01231">
    <property type="entry name" value="TRMA_2"/>
    <property type="match status" value="1"/>
</dbReference>
<evidence type="ECO:0000256" key="4">
    <source>
        <dbReference type="PROSITE-ProRule" id="PRU01024"/>
    </source>
</evidence>
<dbReference type="InterPro" id="IPR029063">
    <property type="entry name" value="SAM-dependent_MTases_sf"/>
</dbReference>
<dbReference type="InterPro" id="IPR030391">
    <property type="entry name" value="MeTrfase_TrmA_CS"/>
</dbReference>
<proteinExistence type="inferred from homology"/>
<evidence type="ECO:0000313" key="8">
    <source>
        <dbReference type="Proteomes" id="UP001205748"/>
    </source>
</evidence>
<evidence type="ECO:0000313" key="7">
    <source>
        <dbReference type="EMBL" id="MCR1899165.1"/>
    </source>
</evidence>
<reference evidence="7" key="1">
    <citation type="submission" date="2022-07" db="EMBL/GenBank/DDBJ databases">
        <title>Enhanced cultured diversity of the mouse gut microbiota enables custom-made synthetic communities.</title>
        <authorList>
            <person name="Afrizal A."/>
        </authorList>
    </citation>
    <scope>NUCLEOTIDE SEQUENCE</scope>
    <source>
        <strain evidence="7">DSM 28593</strain>
    </source>
</reference>
<accession>A0AAE3HGY4</accession>
<dbReference type="FunFam" id="2.40.50.1070:FF:000003">
    <property type="entry name" value="23S rRNA (Uracil-5-)-methyltransferase RumA"/>
    <property type="match status" value="1"/>
</dbReference>
<evidence type="ECO:0000256" key="3">
    <source>
        <dbReference type="ARBA" id="ARBA00022691"/>
    </source>
</evidence>
<evidence type="ECO:0000256" key="2">
    <source>
        <dbReference type="ARBA" id="ARBA00022679"/>
    </source>
</evidence>
<dbReference type="Pfam" id="PF01938">
    <property type="entry name" value="TRAM"/>
    <property type="match status" value="1"/>
</dbReference>
<keyword evidence="1 4" id="KW-0489">Methyltransferase</keyword>